<evidence type="ECO:0000313" key="2">
    <source>
        <dbReference type="EMBL" id="PWD82175.1"/>
    </source>
</evidence>
<accession>A0A2U2AHP1</accession>
<dbReference type="OrthoDB" id="9786134at2"/>
<dbReference type="Pfam" id="PF03475">
    <property type="entry name" value="YiiM_3-alpha"/>
    <property type="match status" value="1"/>
</dbReference>
<dbReference type="NCBIfam" id="NF008577">
    <property type="entry name" value="PRK11536.1"/>
    <property type="match status" value="1"/>
</dbReference>
<dbReference type="InterPro" id="IPR052353">
    <property type="entry name" value="Benzoxazolinone_Detox_Enz"/>
</dbReference>
<dbReference type="InterPro" id="IPR005163">
    <property type="entry name" value="Tri_helical_YiiM-like"/>
</dbReference>
<dbReference type="Proteomes" id="UP000245020">
    <property type="component" value="Unassembled WGS sequence"/>
</dbReference>
<organism evidence="2 3">
    <name type="scientific">Ignatzschineria ureiclastica</name>
    <dbReference type="NCBI Taxonomy" id="472582"/>
    <lineage>
        <taxon>Bacteria</taxon>
        <taxon>Pseudomonadati</taxon>
        <taxon>Pseudomonadota</taxon>
        <taxon>Gammaproteobacteria</taxon>
        <taxon>Cardiobacteriales</taxon>
        <taxon>Ignatzschineriaceae</taxon>
        <taxon>Ignatzschineria</taxon>
    </lineage>
</organism>
<dbReference type="EMBL" id="QEWQ01000001">
    <property type="protein sequence ID" value="PWD82175.1"/>
    <property type="molecule type" value="Genomic_DNA"/>
</dbReference>
<name>A0A2U2AHP1_9GAMM</name>
<feature type="domain" description="MOSC" evidence="1">
    <location>
        <begin position="37"/>
        <end position="174"/>
    </location>
</feature>
<dbReference type="GO" id="GO:0030170">
    <property type="term" value="F:pyridoxal phosphate binding"/>
    <property type="evidence" value="ECO:0007669"/>
    <property type="project" value="InterPro"/>
</dbReference>
<dbReference type="InterPro" id="IPR011037">
    <property type="entry name" value="Pyrv_Knase-like_insert_dom_sf"/>
</dbReference>
<dbReference type="AlphaFoldDB" id="A0A2U2AHP1"/>
<comment type="caution">
    <text evidence="2">The sequence shown here is derived from an EMBL/GenBank/DDBJ whole genome shotgun (WGS) entry which is preliminary data.</text>
</comment>
<sequence length="236" mass="26589">MTKTEIKPDPPIVSHLQIFTGTIVHYAQYDASAIRKKPLLEPQKLTALGIEGDEQFEKAFHGGVDRALCHYPLEHYDYWQTVFPGSPYFQKQPAFGENLSTIGLTEENVFIGDIFQLGEAIIQVTKPRSPCYKVNEHSQTEDLSLQMQNSGRCGWLYRVIQTGMVTPDASMTLLARPGSISVKSAIDITFNQPFDRDKILFLLSSPGLSTSLTRTLMKRLQTEKIESFTGRLFKKA</sequence>
<dbReference type="Gene3D" id="2.40.33.20">
    <property type="entry name" value="PK beta-barrel domain-like"/>
    <property type="match status" value="1"/>
</dbReference>
<evidence type="ECO:0000259" key="1">
    <source>
        <dbReference type="PROSITE" id="PS51340"/>
    </source>
</evidence>
<gene>
    <name evidence="2" type="ORF">DC083_02765</name>
</gene>
<dbReference type="PANTHER" id="PTHR30212:SF2">
    <property type="entry name" value="PROTEIN YIIM"/>
    <property type="match status" value="1"/>
</dbReference>
<reference evidence="3" key="1">
    <citation type="submission" date="2018-05" db="EMBL/GenBank/DDBJ databases">
        <title>Ignatzschineria dubaiensis sp. nov., isolated from necrotic foot tissues of dromedaries (Camelus dromedarius) and associated maggots in Dubai, United Arab Emirates.</title>
        <authorList>
            <person name="Tsang C.C."/>
            <person name="Tang J.Y.M."/>
            <person name="Fong J.Y.H."/>
            <person name="Kinne J."/>
            <person name="Lee H.H."/>
            <person name="Joseph M."/>
            <person name="Jose S."/>
            <person name="Schuster R.K."/>
            <person name="Tang Y."/>
            <person name="Sivakumar S."/>
            <person name="Chen J.H.K."/>
            <person name="Teng J.L.L."/>
            <person name="Lau S.K.P."/>
            <person name="Wernery U."/>
            <person name="Woo P.C.Y."/>
        </authorList>
    </citation>
    <scope>NUCLEOTIDE SEQUENCE [LARGE SCALE GENOMIC DNA]</scope>
    <source>
        <strain evidence="3">KCTC 22644</strain>
    </source>
</reference>
<evidence type="ECO:0000313" key="3">
    <source>
        <dbReference type="Proteomes" id="UP000245020"/>
    </source>
</evidence>
<dbReference type="GO" id="GO:0030151">
    <property type="term" value="F:molybdenum ion binding"/>
    <property type="evidence" value="ECO:0007669"/>
    <property type="project" value="InterPro"/>
</dbReference>
<dbReference type="InterPro" id="IPR005302">
    <property type="entry name" value="MoCF_Sase_C"/>
</dbReference>
<dbReference type="Pfam" id="PF03473">
    <property type="entry name" value="MOSC"/>
    <property type="match status" value="1"/>
</dbReference>
<dbReference type="PANTHER" id="PTHR30212">
    <property type="entry name" value="PROTEIN YIIM"/>
    <property type="match status" value="1"/>
</dbReference>
<proteinExistence type="predicted"/>
<dbReference type="PROSITE" id="PS51340">
    <property type="entry name" value="MOSC"/>
    <property type="match status" value="1"/>
</dbReference>
<protein>
    <submittedName>
        <fullName evidence="2">6-N-hydroxylaminopurine resistance protein</fullName>
    </submittedName>
</protein>
<dbReference type="GO" id="GO:0003824">
    <property type="term" value="F:catalytic activity"/>
    <property type="evidence" value="ECO:0007669"/>
    <property type="project" value="InterPro"/>
</dbReference>
<dbReference type="SUPFAM" id="SSF50800">
    <property type="entry name" value="PK beta-barrel domain-like"/>
    <property type="match status" value="1"/>
</dbReference>
<keyword evidence="3" id="KW-1185">Reference proteome</keyword>